<sequence length="63" mass="7100">MSDSDKELENQILEAGEQLTDPPSSLDELLLLLDVSLLHRLALSLPLYSRFVQCYAFSVDSFI</sequence>
<dbReference type="EMBL" id="QGKX02002183">
    <property type="protein sequence ID" value="KAF3484599.1"/>
    <property type="molecule type" value="Genomic_DNA"/>
</dbReference>
<reference evidence="1" key="1">
    <citation type="submission" date="2019-12" db="EMBL/GenBank/DDBJ databases">
        <title>Genome sequencing and annotation of Brassica cretica.</title>
        <authorList>
            <person name="Studholme D.J."/>
            <person name="Sarris P."/>
        </authorList>
    </citation>
    <scope>NUCLEOTIDE SEQUENCE</scope>
    <source>
        <strain evidence="1">PFS-109/04</strain>
        <tissue evidence="1">Leaf</tissue>
    </source>
</reference>
<organism evidence="1 2">
    <name type="scientific">Brassica cretica</name>
    <name type="common">Mustard</name>
    <dbReference type="NCBI Taxonomy" id="69181"/>
    <lineage>
        <taxon>Eukaryota</taxon>
        <taxon>Viridiplantae</taxon>
        <taxon>Streptophyta</taxon>
        <taxon>Embryophyta</taxon>
        <taxon>Tracheophyta</taxon>
        <taxon>Spermatophyta</taxon>
        <taxon>Magnoliopsida</taxon>
        <taxon>eudicotyledons</taxon>
        <taxon>Gunneridae</taxon>
        <taxon>Pentapetalae</taxon>
        <taxon>rosids</taxon>
        <taxon>malvids</taxon>
        <taxon>Brassicales</taxon>
        <taxon>Brassicaceae</taxon>
        <taxon>Brassiceae</taxon>
        <taxon>Brassica</taxon>
    </lineage>
</organism>
<comment type="caution">
    <text evidence="1">The sequence shown here is derived from an EMBL/GenBank/DDBJ whole genome shotgun (WGS) entry which is preliminary data.</text>
</comment>
<accession>A0A8S9MSS9</accession>
<proteinExistence type="predicted"/>
<protein>
    <submittedName>
        <fullName evidence="1">Uncharacterized protein</fullName>
    </submittedName>
</protein>
<name>A0A8S9MSS9_BRACR</name>
<evidence type="ECO:0000313" key="2">
    <source>
        <dbReference type="Proteomes" id="UP000712600"/>
    </source>
</evidence>
<dbReference type="Proteomes" id="UP000712600">
    <property type="component" value="Unassembled WGS sequence"/>
</dbReference>
<gene>
    <name evidence="1" type="ORF">F2Q69_00057821</name>
</gene>
<dbReference type="AlphaFoldDB" id="A0A8S9MSS9"/>
<evidence type="ECO:0000313" key="1">
    <source>
        <dbReference type="EMBL" id="KAF3484599.1"/>
    </source>
</evidence>